<proteinExistence type="predicted"/>
<gene>
    <name evidence="1" type="ORF">DPMN_038810</name>
</gene>
<comment type="caution">
    <text evidence="1">The sequence shown here is derived from an EMBL/GenBank/DDBJ whole genome shotgun (WGS) entry which is preliminary data.</text>
</comment>
<organism evidence="1 2">
    <name type="scientific">Dreissena polymorpha</name>
    <name type="common">Zebra mussel</name>
    <name type="synonym">Mytilus polymorpha</name>
    <dbReference type="NCBI Taxonomy" id="45954"/>
    <lineage>
        <taxon>Eukaryota</taxon>
        <taxon>Metazoa</taxon>
        <taxon>Spiralia</taxon>
        <taxon>Lophotrochozoa</taxon>
        <taxon>Mollusca</taxon>
        <taxon>Bivalvia</taxon>
        <taxon>Autobranchia</taxon>
        <taxon>Heteroconchia</taxon>
        <taxon>Euheterodonta</taxon>
        <taxon>Imparidentia</taxon>
        <taxon>Neoheterodontei</taxon>
        <taxon>Myida</taxon>
        <taxon>Dreissenoidea</taxon>
        <taxon>Dreissenidae</taxon>
        <taxon>Dreissena</taxon>
    </lineage>
</organism>
<evidence type="ECO:0000313" key="2">
    <source>
        <dbReference type="Proteomes" id="UP000828390"/>
    </source>
</evidence>
<accession>A0A9D4MDG1</accession>
<sequence length="83" mass="9414">MRDDVTEIILQSVLFCAAESNSSMGRDTHSFTLSRFSSDGLEVYRPLKCPENSLAQRVVPHNVPKPSQLSSFYGRPKRLLYHT</sequence>
<name>A0A9D4MDG1_DREPO</name>
<reference evidence="1" key="2">
    <citation type="submission" date="2020-11" db="EMBL/GenBank/DDBJ databases">
        <authorList>
            <person name="McCartney M.A."/>
            <person name="Auch B."/>
            <person name="Kono T."/>
            <person name="Mallez S."/>
            <person name="Becker A."/>
            <person name="Gohl D.M."/>
            <person name="Silverstein K.A.T."/>
            <person name="Koren S."/>
            <person name="Bechman K.B."/>
            <person name="Herman A."/>
            <person name="Abrahante J.E."/>
            <person name="Garbe J."/>
        </authorList>
    </citation>
    <scope>NUCLEOTIDE SEQUENCE</scope>
    <source>
        <strain evidence="1">Duluth1</strain>
        <tissue evidence="1">Whole animal</tissue>
    </source>
</reference>
<dbReference type="Proteomes" id="UP000828390">
    <property type="component" value="Unassembled WGS sequence"/>
</dbReference>
<dbReference type="EMBL" id="JAIWYP010000002">
    <property type="protein sequence ID" value="KAH3875542.1"/>
    <property type="molecule type" value="Genomic_DNA"/>
</dbReference>
<evidence type="ECO:0000313" key="1">
    <source>
        <dbReference type="EMBL" id="KAH3875542.1"/>
    </source>
</evidence>
<keyword evidence="2" id="KW-1185">Reference proteome</keyword>
<reference evidence="1" key="1">
    <citation type="journal article" date="2019" name="bioRxiv">
        <title>The Genome of the Zebra Mussel, Dreissena polymorpha: A Resource for Invasive Species Research.</title>
        <authorList>
            <person name="McCartney M.A."/>
            <person name="Auch B."/>
            <person name="Kono T."/>
            <person name="Mallez S."/>
            <person name="Zhang Y."/>
            <person name="Obille A."/>
            <person name="Becker A."/>
            <person name="Abrahante J.E."/>
            <person name="Garbe J."/>
            <person name="Badalamenti J.P."/>
            <person name="Herman A."/>
            <person name="Mangelson H."/>
            <person name="Liachko I."/>
            <person name="Sullivan S."/>
            <person name="Sone E.D."/>
            <person name="Koren S."/>
            <person name="Silverstein K.A.T."/>
            <person name="Beckman K.B."/>
            <person name="Gohl D.M."/>
        </authorList>
    </citation>
    <scope>NUCLEOTIDE SEQUENCE</scope>
    <source>
        <strain evidence="1">Duluth1</strain>
        <tissue evidence="1">Whole animal</tissue>
    </source>
</reference>
<protein>
    <submittedName>
        <fullName evidence="1">Uncharacterized protein</fullName>
    </submittedName>
</protein>
<dbReference type="AlphaFoldDB" id="A0A9D4MDG1"/>